<feature type="transmembrane region" description="Helical" evidence="1">
    <location>
        <begin position="24"/>
        <end position="44"/>
    </location>
</feature>
<protein>
    <submittedName>
        <fullName evidence="2">Uncharacterized protein</fullName>
    </submittedName>
</protein>
<evidence type="ECO:0000256" key="1">
    <source>
        <dbReference type="SAM" id="Phobius"/>
    </source>
</evidence>
<evidence type="ECO:0000313" key="2">
    <source>
        <dbReference type="EMBL" id="MBE1599167.1"/>
    </source>
</evidence>
<keyword evidence="1" id="KW-0812">Transmembrane</keyword>
<dbReference type="GeneID" id="96264768"/>
<keyword evidence="1" id="KW-0472">Membrane</keyword>
<proteinExistence type="predicted"/>
<sequence length="62" mass="6964">MNAEDYARMTDEERAEFLRGRHHVALAVTAAVTVVMLVLMVFFIDYYADTPMCGTGQDYGPC</sequence>
<dbReference type="RefSeq" id="WP_005475753.1">
    <property type="nucleotide sequence ID" value="NZ_JADBGF010000001.1"/>
</dbReference>
<dbReference type="Proteomes" id="UP000629287">
    <property type="component" value="Unassembled WGS sequence"/>
</dbReference>
<name>A0A8I0TT00_9ACTN</name>
<evidence type="ECO:0000313" key="3">
    <source>
        <dbReference type="Proteomes" id="UP000629287"/>
    </source>
</evidence>
<keyword evidence="1" id="KW-1133">Transmembrane helix</keyword>
<dbReference type="AlphaFoldDB" id="A0A8I0TT00"/>
<keyword evidence="3" id="KW-1185">Reference proteome</keyword>
<gene>
    <name evidence="2" type="ORF">H4687_005296</name>
</gene>
<comment type="caution">
    <text evidence="2">The sequence shown here is derived from an EMBL/GenBank/DDBJ whole genome shotgun (WGS) entry which is preliminary data.</text>
</comment>
<dbReference type="EMBL" id="JADBGF010000001">
    <property type="protein sequence ID" value="MBE1599167.1"/>
    <property type="molecule type" value="Genomic_DNA"/>
</dbReference>
<accession>A0A8I0TT00</accession>
<reference evidence="2 3" key="1">
    <citation type="submission" date="2020-10" db="EMBL/GenBank/DDBJ databases">
        <title>Sequencing the genomes of 1000 actinobacteria strains.</title>
        <authorList>
            <person name="Klenk H.-P."/>
        </authorList>
    </citation>
    <scope>NUCLEOTIDE SEQUENCE [LARGE SCALE GENOMIC DNA]</scope>
    <source>
        <strain evidence="2 3">DSM 41803</strain>
    </source>
</reference>
<organism evidence="2 3">
    <name type="scientific">Streptomyces stelliscabiei</name>
    <dbReference type="NCBI Taxonomy" id="146820"/>
    <lineage>
        <taxon>Bacteria</taxon>
        <taxon>Bacillati</taxon>
        <taxon>Actinomycetota</taxon>
        <taxon>Actinomycetes</taxon>
        <taxon>Kitasatosporales</taxon>
        <taxon>Streptomycetaceae</taxon>
        <taxon>Streptomyces</taxon>
    </lineage>
</organism>